<keyword evidence="2" id="KW-1185">Reference proteome</keyword>
<evidence type="ECO:0000313" key="1">
    <source>
        <dbReference type="EMBL" id="KIK90606.1"/>
    </source>
</evidence>
<proteinExistence type="predicted"/>
<sequence>MIDHESTTAQKLRGSPHTRHALYASLLRSRIRSERSNLLRLSPDGTSLHGLSDVPEKQLRNCPTLKGVAEIGWAYFLPYLTITCRSVFPVSRRAVPSCWRMTVVAIQLGADLALWIGWSLGIRT</sequence>
<dbReference type="Proteomes" id="UP000054538">
    <property type="component" value="Unassembled WGS sequence"/>
</dbReference>
<dbReference type="EMBL" id="KN825494">
    <property type="protein sequence ID" value="KIK90606.1"/>
    <property type="molecule type" value="Genomic_DNA"/>
</dbReference>
<name>A0A0D0DRU1_9AGAM</name>
<gene>
    <name evidence="1" type="ORF">PAXRUDRAFT_672120</name>
</gene>
<dbReference type="InParanoid" id="A0A0D0DRU1"/>
<organism evidence="1 2">
    <name type="scientific">Paxillus rubicundulus Ve08.2h10</name>
    <dbReference type="NCBI Taxonomy" id="930991"/>
    <lineage>
        <taxon>Eukaryota</taxon>
        <taxon>Fungi</taxon>
        <taxon>Dikarya</taxon>
        <taxon>Basidiomycota</taxon>
        <taxon>Agaricomycotina</taxon>
        <taxon>Agaricomycetes</taxon>
        <taxon>Agaricomycetidae</taxon>
        <taxon>Boletales</taxon>
        <taxon>Paxilineae</taxon>
        <taxon>Paxillaceae</taxon>
        <taxon>Paxillus</taxon>
    </lineage>
</organism>
<reference evidence="1 2" key="1">
    <citation type="submission" date="2014-04" db="EMBL/GenBank/DDBJ databases">
        <authorList>
            <consortium name="DOE Joint Genome Institute"/>
            <person name="Kuo A."/>
            <person name="Kohler A."/>
            <person name="Jargeat P."/>
            <person name="Nagy L.G."/>
            <person name="Floudas D."/>
            <person name="Copeland A."/>
            <person name="Barry K.W."/>
            <person name="Cichocki N."/>
            <person name="Veneault-Fourrey C."/>
            <person name="LaButti K."/>
            <person name="Lindquist E.A."/>
            <person name="Lipzen A."/>
            <person name="Lundell T."/>
            <person name="Morin E."/>
            <person name="Murat C."/>
            <person name="Sun H."/>
            <person name="Tunlid A."/>
            <person name="Henrissat B."/>
            <person name="Grigoriev I.V."/>
            <person name="Hibbett D.S."/>
            <person name="Martin F."/>
            <person name="Nordberg H.P."/>
            <person name="Cantor M.N."/>
            <person name="Hua S.X."/>
        </authorList>
    </citation>
    <scope>NUCLEOTIDE SEQUENCE [LARGE SCALE GENOMIC DNA]</scope>
    <source>
        <strain evidence="1 2">Ve08.2h10</strain>
    </source>
</reference>
<dbReference type="HOGENOM" id="CLU_2004649_0_0_1"/>
<accession>A0A0D0DRU1</accession>
<protein>
    <submittedName>
        <fullName evidence="1">Uncharacterized protein</fullName>
    </submittedName>
</protein>
<reference evidence="2" key="2">
    <citation type="submission" date="2015-01" db="EMBL/GenBank/DDBJ databases">
        <title>Evolutionary Origins and Diversification of the Mycorrhizal Mutualists.</title>
        <authorList>
            <consortium name="DOE Joint Genome Institute"/>
            <consortium name="Mycorrhizal Genomics Consortium"/>
            <person name="Kohler A."/>
            <person name="Kuo A."/>
            <person name="Nagy L.G."/>
            <person name="Floudas D."/>
            <person name="Copeland A."/>
            <person name="Barry K.W."/>
            <person name="Cichocki N."/>
            <person name="Veneault-Fourrey C."/>
            <person name="LaButti K."/>
            <person name="Lindquist E.A."/>
            <person name="Lipzen A."/>
            <person name="Lundell T."/>
            <person name="Morin E."/>
            <person name="Murat C."/>
            <person name="Riley R."/>
            <person name="Ohm R."/>
            <person name="Sun H."/>
            <person name="Tunlid A."/>
            <person name="Henrissat B."/>
            <person name="Grigoriev I.V."/>
            <person name="Hibbett D.S."/>
            <person name="Martin F."/>
        </authorList>
    </citation>
    <scope>NUCLEOTIDE SEQUENCE [LARGE SCALE GENOMIC DNA]</scope>
    <source>
        <strain evidence="2">Ve08.2h10</strain>
    </source>
</reference>
<dbReference type="AlphaFoldDB" id="A0A0D0DRU1"/>
<evidence type="ECO:0000313" key="2">
    <source>
        <dbReference type="Proteomes" id="UP000054538"/>
    </source>
</evidence>